<evidence type="ECO:0000256" key="1">
    <source>
        <dbReference type="SAM" id="MobiDB-lite"/>
    </source>
</evidence>
<feature type="compositionally biased region" description="Basic residues" evidence="1">
    <location>
        <begin position="19"/>
        <end position="35"/>
    </location>
</feature>
<organism evidence="2">
    <name type="scientific">Manihot esculenta</name>
    <name type="common">Cassava</name>
    <name type="synonym">Jatropha manihot</name>
    <dbReference type="NCBI Taxonomy" id="3983"/>
    <lineage>
        <taxon>Eukaryota</taxon>
        <taxon>Viridiplantae</taxon>
        <taxon>Streptophyta</taxon>
        <taxon>Embryophyta</taxon>
        <taxon>Tracheophyta</taxon>
        <taxon>Spermatophyta</taxon>
        <taxon>Magnoliopsida</taxon>
        <taxon>eudicotyledons</taxon>
        <taxon>Gunneridae</taxon>
        <taxon>Pentapetalae</taxon>
        <taxon>rosids</taxon>
        <taxon>fabids</taxon>
        <taxon>Malpighiales</taxon>
        <taxon>Euphorbiaceae</taxon>
        <taxon>Crotonoideae</taxon>
        <taxon>Manihoteae</taxon>
        <taxon>Manihot</taxon>
    </lineage>
</organism>
<name>A0A2C9WPF3_MANES</name>
<dbReference type="AlphaFoldDB" id="A0A2C9WPF3"/>
<evidence type="ECO:0000313" key="2">
    <source>
        <dbReference type="EMBL" id="OAY61305.1"/>
    </source>
</evidence>
<dbReference type="EMBL" id="CM004387">
    <property type="protein sequence ID" value="OAY61305.1"/>
    <property type="molecule type" value="Genomic_DNA"/>
</dbReference>
<sequence>MEQISETRLRQSLSLFHSLKPKRKRQKDMSRHRRQASQVLPPEILTGDGRLGESLVQANAGVAVVDHGSGEGNSINERSTKPSTSSHSEQQTTAAAHFPPKNSLPGKSA</sequence>
<feature type="region of interest" description="Disordered" evidence="1">
    <location>
        <begin position="1"/>
        <end position="45"/>
    </location>
</feature>
<proteinExistence type="predicted"/>
<feature type="compositionally biased region" description="Polar residues" evidence="1">
    <location>
        <begin position="72"/>
        <end position="94"/>
    </location>
</feature>
<gene>
    <name evidence="2" type="ORF">MANES_01G178800</name>
</gene>
<reference evidence="2" key="1">
    <citation type="submission" date="2016-02" db="EMBL/GenBank/DDBJ databases">
        <title>WGS assembly of Manihot esculenta.</title>
        <authorList>
            <person name="Bredeson J.V."/>
            <person name="Prochnik S.E."/>
            <person name="Lyons J.B."/>
            <person name="Schmutz J."/>
            <person name="Grimwood J."/>
            <person name="Vrebalov J."/>
            <person name="Bart R.S."/>
            <person name="Amuge T."/>
            <person name="Ferguson M.E."/>
            <person name="Green R."/>
            <person name="Putnam N."/>
            <person name="Stites J."/>
            <person name="Rounsley S."/>
            <person name="Rokhsar D.S."/>
        </authorList>
    </citation>
    <scope>NUCLEOTIDE SEQUENCE [LARGE SCALE GENOMIC DNA]</scope>
    <source>
        <tissue evidence="2">Leaf</tissue>
    </source>
</reference>
<feature type="region of interest" description="Disordered" evidence="1">
    <location>
        <begin position="65"/>
        <end position="109"/>
    </location>
</feature>
<accession>A0A2C9WPF3</accession>
<protein>
    <submittedName>
        <fullName evidence="2">Uncharacterized protein</fullName>
    </submittedName>
</protein>